<dbReference type="Gene3D" id="2.60.40.10">
    <property type="entry name" value="Immunoglobulins"/>
    <property type="match status" value="1"/>
</dbReference>
<evidence type="ECO:0000313" key="2">
    <source>
        <dbReference type="EMBL" id="RSN78662.1"/>
    </source>
</evidence>
<keyword evidence="3" id="KW-1185">Reference proteome</keyword>
<keyword evidence="1" id="KW-0472">Membrane</keyword>
<keyword evidence="1" id="KW-0812">Transmembrane</keyword>
<dbReference type="AlphaFoldDB" id="A0A429GY33"/>
<dbReference type="EMBL" id="RCOS01000014">
    <property type="protein sequence ID" value="RSN78662.1"/>
    <property type="molecule type" value="Genomic_DNA"/>
</dbReference>
<evidence type="ECO:0000256" key="1">
    <source>
        <dbReference type="SAM" id="Phobius"/>
    </source>
</evidence>
<gene>
    <name evidence="2" type="ORF">D6D85_00725</name>
</gene>
<comment type="caution">
    <text evidence="2">The sequence shown here is derived from an EMBL/GenBank/DDBJ whole genome shotgun (WGS) entry which is preliminary data.</text>
</comment>
<accession>A0A429GY33</accession>
<name>A0A429GY33_9CREN</name>
<evidence type="ECO:0008006" key="4">
    <source>
        <dbReference type="Google" id="ProtNLM"/>
    </source>
</evidence>
<dbReference type="Proteomes" id="UP000277582">
    <property type="component" value="Unassembled WGS sequence"/>
</dbReference>
<feature type="transmembrane region" description="Helical" evidence="1">
    <location>
        <begin position="408"/>
        <end position="428"/>
    </location>
</feature>
<protein>
    <recommendedName>
        <fullName evidence="4">CARDB domain-containing protein</fullName>
    </recommendedName>
</protein>
<dbReference type="InterPro" id="IPR013783">
    <property type="entry name" value="Ig-like_fold"/>
</dbReference>
<keyword evidence="1" id="KW-1133">Transmembrane helix</keyword>
<sequence length="446" mass="50048">MKFKFPFPLFSLLIFLPLTFLSGWSAEIFWHMDKQVYSPGDTANISLELRNTGDTSISVLHVRLSPDWGNPVEKSVDVSVMPKSSSIIGSFQLTIPKNATKGQHIILILLKMRSGGSEFSWEVPMPIEIAPRDVSLNCSSFDSTVSCDLMNRGYSQINGTLSFIYEGGRKNFNVTLNPGELRNFLLQAEGNVTVLFIGDGIRKSVNISVSQANLLFMSYRPVFQGYFANITVSVNSTSKASLILEVDGKTVDKAEVERGISTVLLRWLADEKGEHNVTVRICSSACSDNRFVIKVLDRKDLDDLLLKFKKIKEAWELLKSRGISAEICAAAENDVILLNRTGDPSIFNRTKDEVDGCFLYLKSSACNLLGNSTSDPESKKYVEMARRSERPEDFIGNISLVKAENPVYPVYLIPVILLAVLSMLFLAFHRRKKGFRRKYSGFKYRR</sequence>
<proteinExistence type="predicted"/>
<organism evidence="2 3">
    <name type="scientific">Candidatus Methanodesulfokora washburnensis</name>
    <dbReference type="NCBI Taxonomy" id="2478471"/>
    <lineage>
        <taxon>Archaea</taxon>
        <taxon>Thermoproteota</taxon>
        <taxon>Candidatus Korarchaeia</taxon>
        <taxon>Candidatus Korarchaeia incertae sedis</taxon>
        <taxon>Candidatus Methanodesulfokora</taxon>
    </lineage>
</organism>
<reference evidence="2 3" key="1">
    <citation type="submission" date="2018-10" db="EMBL/GenBank/DDBJ databases">
        <title>Co-occurring genomic capacity for anaerobic methane metabolism and dissimilatory sulfite reduction discovered in the Korarchaeota.</title>
        <authorList>
            <person name="Mckay L.J."/>
            <person name="Dlakic M."/>
            <person name="Fields M.W."/>
            <person name="Delmont T.O."/>
            <person name="Eren A.M."/>
            <person name="Jay Z.J."/>
            <person name="Klingelsmith K.B."/>
            <person name="Rusch D.B."/>
            <person name="Inskeep W.P."/>
        </authorList>
    </citation>
    <scope>NUCLEOTIDE SEQUENCE [LARGE SCALE GENOMIC DNA]</scope>
    <source>
        <strain evidence="2 3">MDKW</strain>
    </source>
</reference>
<evidence type="ECO:0000313" key="3">
    <source>
        <dbReference type="Proteomes" id="UP000277582"/>
    </source>
</evidence>